<dbReference type="Proteomes" id="UP000005561">
    <property type="component" value="Unassembled WGS sequence"/>
</dbReference>
<dbReference type="AlphaFoldDB" id="C6LG82"/>
<dbReference type="EMBL" id="ACCL02000011">
    <property type="protein sequence ID" value="EET60446.1"/>
    <property type="molecule type" value="Genomic_DNA"/>
</dbReference>
<evidence type="ECO:0000313" key="2">
    <source>
        <dbReference type="Proteomes" id="UP000005561"/>
    </source>
</evidence>
<name>C6LG82_9FIRM</name>
<organism evidence="1 2">
    <name type="scientific">Marvinbryantia formatexigens DSM 14469</name>
    <dbReference type="NCBI Taxonomy" id="478749"/>
    <lineage>
        <taxon>Bacteria</taxon>
        <taxon>Bacillati</taxon>
        <taxon>Bacillota</taxon>
        <taxon>Clostridia</taxon>
        <taxon>Lachnospirales</taxon>
        <taxon>Lachnospiraceae</taxon>
        <taxon>Marvinbryantia</taxon>
    </lineage>
</organism>
<gene>
    <name evidence="1" type="ORF">BRYFOR_07642</name>
</gene>
<accession>C6LG82</accession>
<keyword evidence="2" id="KW-1185">Reference proteome</keyword>
<comment type="caution">
    <text evidence="1">The sequence shown here is derived from an EMBL/GenBank/DDBJ whole genome shotgun (WGS) entry which is preliminary data.</text>
</comment>
<reference evidence="1" key="1">
    <citation type="submission" date="2009-07" db="EMBL/GenBank/DDBJ databases">
        <authorList>
            <person name="Weinstock G."/>
            <person name="Sodergren E."/>
            <person name="Clifton S."/>
            <person name="Fulton L."/>
            <person name="Fulton B."/>
            <person name="Courtney L."/>
            <person name="Fronick C."/>
            <person name="Harrison M."/>
            <person name="Strong C."/>
            <person name="Farmer C."/>
            <person name="Delahaunty K."/>
            <person name="Markovic C."/>
            <person name="Hall O."/>
            <person name="Minx P."/>
            <person name="Tomlinson C."/>
            <person name="Mitreva M."/>
            <person name="Nelson J."/>
            <person name="Hou S."/>
            <person name="Wollam A."/>
            <person name="Pepin K.H."/>
            <person name="Johnson M."/>
            <person name="Bhonagiri V."/>
            <person name="Nash W.E."/>
            <person name="Warren W."/>
            <person name="Chinwalla A."/>
            <person name="Mardis E.R."/>
            <person name="Wilson R.K."/>
        </authorList>
    </citation>
    <scope>NUCLEOTIDE SEQUENCE [LARGE SCALE GENOMIC DNA]</scope>
    <source>
        <strain evidence="1">DSM 14469</strain>
    </source>
</reference>
<proteinExistence type="predicted"/>
<sequence>MWAVAPLCFHYNTILTEMQEKTKGGRPSSFVAQKCRKERKQYKLPLDF</sequence>
<evidence type="ECO:0000313" key="1">
    <source>
        <dbReference type="EMBL" id="EET60446.1"/>
    </source>
</evidence>
<protein>
    <submittedName>
        <fullName evidence="1">Uncharacterized protein</fullName>
    </submittedName>
</protein>